<protein>
    <submittedName>
        <fullName evidence="4">Glycosyltransferase involved in cell wall biosynthesis</fullName>
    </submittedName>
</protein>
<sequence>MNIETELIKKEIRENIRILINDKKLREAMNLIEEYAKIDSEDIEVYSMKSIVLILQDNMDEAEKIINKGLSIDAENFDLNYNLAYLYEKMGKLSYALKCYKKALENCNDEESKANIKNYIETISAEYSFADMKDRKKIAFFVKQGMDSFLGEIISRLEDEYETKKIIVTDYKQIDKGLEWADICWFEWCDELITYGSRHHLSENKKIICRLHSYEAFAKYIDNVKWDNVDRIIFVGENIKRFVIDRYKIDERKMVIIPNGVNIDEYTFKERKSGFNIAYVGYINYKKGPMLLLHTFKAIYDKDHRYKLYIAGQFQDDRDVLYFQQMIKEFGIEKNVCYEGWQDNLDKWLEDKNYILCTSILESQNMSVMQAMAKGIKPIIHNFVGAKGIYNNNYIWNTIDEAVEIINDKEYSSQEYRKFIKENYSLESQIKSLKQLLGEFLSNRSDKETSHKKQIELDDINEVVSIYFYGRSGSIFLQSLLDSHPNILMIPGDYIRFYYAFWNYLDPKLNYKVDKDVIINTFNEVFPFIFDANNVSKTFVNSGYGGDFGIRLGFNAMGENQNQKLGISKEKFVSELNRIFKDRKYIARKDFFKAIHIAYFYSLGRKYDSNRQPIIVFFPHIANVDASIELLEDFPQTKRICMIREPIQSLGSLINTYRRVCNISIEQMIYILNPSLYGGTSTNLDKYLSCAVKLEDIHMKSKETLEKICRFIDIPWSDSLMESTFDGLKWWNGKNSDRINGFNTKVINRKHKELFTDFDRKRLKSLIYRKYEEWEYEVVKMDYNELNRELDKPFKFEEYICYSNNYEREKGRISIRNLFKQYWKDVNSNIIAKEVKLLK</sequence>
<dbReference type="InterPro" id="IPR019734">
    <property type="entry name" value="TPR_rpt"/>
</dbReference>
<dbReference type="SMART" id="SM00028">
    <property type="entry name" value="TPR"/>
    <property type="match status" value="2"/>
</dbReference>
<dbReference type="Proteomes" id="UP000821656">
    <property type="component" value="Unassembled WGS sequence"/>
</dbReference>
<reference evidence="4" key="1">
    <citation type="submission" date="2020-05" db="EMBL/GenBank/DDBJ databases">
        <title>Genomic insights into acetone-butanol-ethanol (ABE) fermentation by sequencing solventogenic clostridia strains.</title>
        <authorList>
            <person name="Brown S."/>
        </authorList>
    </citation>
    <scope>NUCLEOTIDE SEQUENCE</scope>
    <source>
        <strain evidence="4">DJ126</strain>
    </source>
</reference>
<proteinExistence type="predicted"/>
<dbReference type="InterPro" id="IPR027417">
    <property type="entry name" value="P-loop_NTPase"/>
</dbReference>
<feature type="domain" description="Glycosyltransferase subfamily 4-like N-terminal" evidence="3">
    <location>
        <begin position="204"/>
        <end position="264"/>
    </location>
</feature>
<dbReference type="Pfam" id="PF00534">
    <property type="entry name" value="Glycos_transf_1"/>
    <property type="match status" value="1"/>
</dbReference>
<dbReference type="SUPFAM" id="SSF48452">
    <property type="entry name" value="TPR-like"/>
    <property type="match status" value="1"/>
</dbReference>
<feature type="domain" description="Glycosyl transferase family 1" evidence="2">
    <location>
        <begin position="273"/>
        <end position="394"/>
    </location>
</feature>
<dbReference type="InterPro" id="IPR011990">
    <property type="entry name" value="TPR-like_helical_dom_sf"/>
</dbReference>
<name>A0A9Q5CPT9_CLOBE</name>
<dbReference type="Pfam" id="PF13439">
    <property type="entry name" value="Glyco_transf_4"/>
    <property type="match status" value="1"/>
</dbReference>
<dbReference type="PANTHER" id="PTHR12526">
    <property type="entry name" value="GLYCOSYLTRANSFERASE"/>
    <property type="match status" value="1"/>
</dbReference>
<dbReference type="PROSITE" id="PS50005">
    <property type="entry name" value="TPR"/>
    <property type="match status" value="1"/>
</dbReference>
<dbReference type="CDD" id="cd03801">
    <property type="entry name" value="GT4_PimA-like"/>
    <property type="match status" value="1"/>
</dbReference>
<comment type="caution">
    <text evidence="4">The sequence shown here is derived from an EMBL/GenBank/DDBJ whole genome shotgun (WGS) entry which is preliminary data.</text>
</comment>
<dbReference type="RefSeq" id="WP_236887869.1">
    <property type="nucleotide sequence ID" value="NZ_CP016090.1"/>
</dbReference>
<dbReference type="EMBL" id="JABSXK010000001">
    <property type="protein sequence ID" value="NRV09841.1"/>
    <property type="molecule type" value="Genomic_DNA"/>
</dbReference>
<dbReference type="PANTHER" id="PTHR12526:SF630">
    <property type="entry name" value="GLYCOSYLTRANSFERASE"/>
    <property type="match status" value="1"/>
</dbReference>
<evidence type="ECO:0000256" key="1">
    <source>
        <dbReference type="PROSITE-ProRule" id="PRU00339"/>
    </source>
</evidence>
<dbReference type="InterPro" id="IPR028098">
    <property type="entry name" value="Glyco_trans_4-like_N"/>
</dbReference>
<feature type="repeat" description="TPR" evidence="1">
    <location>
        <begin position="77"/>
        <end position="110"/>
    </location>
</feature>
<dbReference type="Gene3D" id="3.40.50.2000">
    <property type="entry name" value="Glycogen Phosphorylase B"/>
    <property type="match status" value="2"/>
</dbReference>
<keyword evidence="1" id="KW-0802">TPR repeat</keyword>
<evidence type="ECO:0000313" key="5">
    <source>
        <dbReference type="Proteomes" id="UP000821656"/>
    </source>
</evidence>
<evidence type="ECO:0000259" key="2">
    <source>
        <dbReference type="Pfam" id="PF00534"/>
    </source>
</evidence>
<dbReference type="GO" id="GO:0016757">
    <property type="term" value="F:glycosyltransferase activity"/>
    <property type="evidence" value="ECO:0007669"/>
    <property type="project" value="InterPro"/>
</dbReference>
<gene>
    <name evidence="4" type="ORF">DFH45_002804</name>
</gene>
<dbReference type="SUPFAM" id="SSF53756">
    <property type="entry name" value="UDP-Glycosyltransferase/glycogen phosphorylase"/>
    <property type="match status" value="1"/>
</dbReference>
<dbReference type="InterPro" id="IPR001296">
    <property type="entry name" value="Glyco_trans_1"/>
</dbReference>
<dbReference type="Gene3D" id="1.25.40.10">
    <property type="entry name" value="Tetratricopeptide repeat domain"/>
    <property type="match status" value="1"/>
</dbReference>
<dbReference type="Gene3D" id="3.40.50.300">
    <property type="entry name" value="P-loop containing nucleotide triphosphate hydrolases"/>
    <property type="match status" value="1"/>
</dbReference>
<evidence type="ECO:0000313" key="4">
    <source>
        <dbReference type="EMBL" id="NRV09841.1"/>
    </source>
</evidence>
<evidence type="ECO:0000259" key="3">
    <source>
        <dbReference type="Pfam" id="PF13439"/>
    </source>
</evidence>
<dbReference type="SUPFAM" id="SSF52540">
    <property type="entry name" value="P-loop containing nucleoside triphosphate hydrolases"/>
    <property type="match status" value="1"/>
</dbReference>
<organism evidence="4 5">
    <name type="scientific">Clostridium beijerinckii</name>
    <name type="common">Clostridium MP</name>
    <dbReference type="NCBI Taxonomy" id="1520"/>
    <lineage>
        <taxon>Bacteria</taxon>
        <taxon>Bacillati</taxon>
        <taxon>Bacillota</taxon>
        <taxon>Clostridia</taxon>
        <taxon>Eubacteriales</taxon>
        <taxon>Clostridiaceae</taxon>
        <taxon>Clostridium</taxon>
    </lineage>
</organism>
<accession>A0A9Q5CPT9</accession>
<dbReference type="AlphaFoldDB" id="A0A9Q5CPT9"/>